<protein>
    <submittedName>
        <fullName evidence="4">Ribosome-recycling factor</fullName>
    </submittedName>
</protein>
<dbReference type="SUPFAM" id="SSF55194">
    <property type="entry name" value="Ribosome recycling factor, RRF"/>
    <property type="match status" value="1"/>
</dbReference>
<dbReference type="GO" id="GO:0043023">
    <property type="term" value="F:ribosomal large subunit binding"/>
    <property type="evidence" value="ECO:0007669"/>
    <property type="project" value="TreeGrafter"/>
</dbReference>
<comment type="similarity">
    <text evidence="1">Belongs to the RRF family.</text>
</comment>
<dbReference type="FunFam" id="3.30.1360.40:FF:000001">
    <property type="entry name" value="Ribosome-recycling factor"/>
    <property type="match status" value="1"/>
</dbReference>
<name>A0A0G1FPJ7_9BACT</name>
<dbReference type="PANTHER" id="PTHR20982">
    <property type="entry name" value="RIBOSOME RECYCLING FACTOR"/>
    <property type="match status" value="1"/>
</dbReference>
<sequence>MDKDKVRGEMQEVYDLVAGDIASVRTGRAKPSIIENVVVSAYGGAQKLKIIELASVSASDAETIVIDPWDKSIIGEIKKGIDKANIGLTPQVDGEIIRIIIPPMTLEDRQKYVKLLSQKVENGRVLIRQVRLMAMKDIKNAFGAKEISEDENSRKEKEVQELTDEFIKKIEMSGEEKKNELLSV</sequence>
<evidence type="ECO:0000313" key="5">
    <source>
        <dbReference type="Proteomes" id="UP000034090"/>
    </source>
</evidence>
<gene>
    <name evidence="4" type="ORF">UV74_C0013G0073</name>
</gene>
<dbReference type="AlphaFoldDB" id="A0A0G1FPJ7"/>
<evidence type="ECO:0000256" key="2">
    <source>
        <dbReference type="ARBA" id="ARBA00022917"/>
    </source>
</evidence>
<reference evidence="4 5" key="1">
    <citation type="journal article" date="2015" name="Nature">
        <title>rRNA introns, odd ribosomes, and small enigmatic genomes across a large radiation of phyla.</title>
        <authorList>
            <person name="Brown C.T."/>
            <person name="Hug L.A."/>
            <person name="Thomas B.C."/>
            <person name="Sharon I."/>
            <person name="Castelle C.J."/>
            <person name="Singh A."/>
            <person name="Wilkins M.J."/>
            <person name="Williams K.H."/>
            <person name="Banfield J.F."/>
        </authorList>
    </citation>
    <scope>NUCLEOTIDE SEQUENCE [LARGE SCALE GENOMIC DNA]</scope>
</reference>
<dbReference type="PANTHER" id="PTHR20982:SF3">
    <property type="entry name" value="MITOCHONDRIAL RIBOSOME RECYCLING FACTOR PSEUDO 1"/>
    <property type="match status" value="1"/>
</dbReference>
<organism evidence="4 5">
    <name type="scientific">Candidatus Woesebacteria bacterium GW2011_GWB1_43_14</name>
    <dbReference type="NCBI Taxonomy" id="1618578"/>
    <lineage>
        <taxon>Bacteria</taxon>
        <taxon>Candidatus Woeseibacteriota</taxon>
    </lineage>
</organism>
<feature type="domain" description="Ribosome recycling factor" evidence="3">
    <location>
        <begin position="20"/>
        <end position="182"/>
    </location>
</feature>
<dbReference type="Gene3D" id="1.10.132.20">
    <property type="entry name" value="Ribosome-recycling factor"/>
    <property type="match status" value="1"/>
</dbReference>
<dbReference type="NCBIfam" id="TIGR00496">
    <property type="entry name" value="frr"/>
    <property type="match status" value="1"/>
</dbReference>
<evidence type="ECO:0000256" key="1">
    <source>
        <dbReference type="ARBA" id="ARBA00005912"/>
    </source>
</evidence>
<dbReference type="InterPro" id="IPR023584">
    <property type="entry name" value="Ribosome_recyc_fac_dom"/>
</dbReference>
<comment type="caution">
    <text evidence="4">The sequence shown here is derived from an EMBL/GenBank/DDBJ whole genome shotgun (WGS) entry which is preliminary data.</text>
</comment>
<proteinExistence type="inferred from homology"/>
<evidence type="ECO:0000313" key="4">
    <source>
        <dbReference type="EMBL" id="KKS96951.1"/>
    </source>
</evidence>
<dbReference type="GO" id="GO:0006412">
    <property type="term" value="P:translation"/>
    <property type="evidence" value="ECO:0007669"/>
    <property type="project" value="UniProtKB-KW"/>
</dbReference>
<evidence type="ECO:0000259" key="3">
    <source>
        <dbReference type="Pfam" id="PF01765"/>
    </source>
</evidence>
<dbReference type="EMBL" id="LCFQ01000013">
    <property type="protein sequence ID" value="KKS96951.1"/>
    <property type="molecule type" value="Genomic_DNA"/>
</dbReference>
<dbReference type="Pfam" id="PF01765">
    <property type="entry name" value="RRF"/>
    <property type="match status" value="1"/>
</dbReference>
<dbReference type="InterPro" id="IPR036191">
    <property type="entry name" value="RRF_sf"/>
</dbReference>
<dbReference type="Proteomes" id="UP000034090">
    <property type="component" value="Unassembled WGS sequence"/>
</dbReference>
<accession>A0A0G1FPJ7</accession>
<dbReference type="Gene3D" id="3.30.1360.40">
    <property type="match status" value="1"/>
</dbReference>
<keyword evidence="2" id="KW-0648">Protein biosynthesis</keyword>
<dbReference type="InterPro" id="IPR002661">
    <property type="entry name" value="Ribosome_recyc_fac"/>
</dbReference>
<dbReference type="STRING" id="1618578.UV74_C0013G0073"/>